<dbReference type="PANTHER" id="PTHR41252">
    <property type="entry name" value="BLR2505 PROTEIN"/>
    <property type="match status" value="1"/>
</dbReference>
<dbReference type="GO" id="GO:0016853">
    <property type="term" value="F:isomerase activity"/>
    <property type="evidence" value="ECO:0007669"/>
    <property type="project" value="UniProtKB-KW"/>
</dbReference>
<dbReference type="InterPro" id="IPR037401">
    <property type="entry name" value="SnoaL-like"/>
</dbReference>
<dbReference type="PANTHER" id="PTHR41252:SF1">
    <property type="entry name" value="BLR2505 PROTEIN"/>
    <property type="match status" value="1"/>
</dbReference>
<dbReference type="Gene3D" id="3.10.450.50">
    <property type="match status" value="1"/>
</dbReference>
<name>A0A2W2ES37_9ACTN</name>
<keyword evidence="3" id="KW-1185">Reference proteome</keyword>
<dbReference type="RefSeq" id="WP_111181389.1">
    <property type="nucleotide sequence ID" value="NZ_POUD01000111.1"/>
</dbReference>
<feature type="domain" description="SnoaL-like" evidence="1">
    <location>
        <begin position="10"/>
        <end position="118"/>
    </location>
</feature>
<gene>
    <name evidence="2" type="ORF">C1J01_24850</name>
</gene>
<dbReference type="OrthoDB" id="6657864at2"/>
<evidence type="ECO:0000313" key="2">
    <source>
        <dbReference type="EMBL" id="PZG15178.1"/>
    </source>
</evidence>
<dbReference type="Pfam" id="PF12680">
    <property type="entry name" value="SnoaL_2"/>
    <property type="match status" value="1"/>
</dbReference>
<sequence>MSDEANRRTVRAAFEAWQDGTGAITDLFAPDMVWRIEGRSAAAKEYGSRQRFVEEVLAPFGARFADGERFRPVRIRSVHADGDTVIVVWDGSGVANDGVRYDNTYAWVMRLRDGQVVDGTAFFDSIAFNDLWERVTPG</sequence>
<evidence type="ECO:0000313" key="3">
    <source>
        <dbReference type="Proteomes" id="UP000249304"/>
    </source>
</evidence>
<comment type="caution">
    <text evidence="2">The sequence shown here is derived from an EMBL/GenBank/DDBJ whole genome shotgun (WGS) entry which is preliminary data.</text>
</comment>
<reference evidence="2 3" key="1">
    <citation type="submission" date="2018-01" db="EMBL/GenBank/DDBJ databases">
        <title>Draft genome sequence of Nonomuraea sp. KC333.</title>
        <authorList>
            <person name="Sahin N."/>
            <person name="Saygin H."/>
            <person name="Ay H."/>
        </authorList>
    </citation>
    <scope>NUCLEOTIDE SEQUENCE [LARGE SCALE GENOMIC DNA]</scope>
    <source>
        <strain evidence="2 3">KC333</strain>
    </source>
</reference>
<dbReference type="Proteomes" id="UP000249304">
    <property type="component" value="Unassembled WGS sequence"/>
</dbReference>
<dbReference type="AlphaFoldDB" id="A0A2W2ES37"/>
<dbReference type="EMBL" id="POUD01000111">
    <property type="protein sequence ID" value="PZG15178.1"/>
    <property type="molecule type" value="Genomic_DNA"/>
</dbReference>
<protein>
    <submittedName>
        <fullName evidence="2">Ketosteroid isomerase</fullName>
    </submittedName>
</protein>
<accession>A0A2W2ES37</accession>
<evidence type="ECO:0000259" key="1">
    <source>
        <dbReference type="Pfam" id="PF12680"/>
    </source>
</evidence>
<dbReference type="SUPFAM" id="SSF54427">
    <property type="entry name" value="NTF2-like"/>
    <property type="match status" value="1"/>
</dbReference>
<organism evidence="2 3">
    <name type="scientific">Nonomuraea aridisoli</name>
    <dbReference type="NCBI Taxonomy" id="2070368"/>
    <lineage>
        <taxon>Bacteria</taxon>
        <taxon>Bacillati</taxon>
        <taxon>Actinomycetota</taxon>
        <taxon>Actinomycetes</taxon>
        <taxon>Streptosporangiales</taxon>
        <taxon>Streptosporangiaceae</taxon>
        <taxon>Nonomuraea</taxon>
    </lineage>
</organism>
<keyword evidence="2" id="KW-0413">Isomerase</keyword>
<dbReference type="InterPro" id="IPR032710">
    <property type="entry name" value="NTF2-like_dom_sf"/>
</dbReference>
<proteinExistence type="predicted"/>